<dbReference type="EMBL" id="UINC01002178">
    <property type="protein sequence ID" value="SUZ93803.1"/>
    <property type="molecule type" value="Genomic_DNA"/>
</dbReference>
<proteinExistence type="predicted"/>
<accession>A0A381RY01</accession>
<dbReference type="AlphaFoldDB" id="A0A381RY01"/>
<evidence type="ECO:0000313" key="1">
    <source>
        <dbReference type="EMBL" id="SUZ93803.1"/>
    </source>
</evidence>
<organism evidence="1">
    <name type="scientific">marine metagenome</name>
    <dbReference type="NCBI Taxonomy" id="408172"/>
    <lineage>
        <taxon>unclassified sequences</taxon>
        <taxon>metagenomes</taxon>
        <taxon>ecological metagenomes</taxon>
    </lineage>
</organism>
<gene>
    <name evidence="1" type="ORF">METZ01_LOCUS46657</name>
</gene>
<sequence>MALEKVTEVGSIEVLPMGQIQVRTDTVIKEDGKEISRRYHRHVVEPNHNTAKEDQRVKEVAEAVHTKKVKDAWAEHTANAFKS</sequence>
<name>A0A381RY01_9ZZZZ</name>
<protein>
    <submittedName>
        <fullName evidence="1">Uncharacterized protein</fullName>
    </submittedName>
</protein>
<reference evidence="1" key="1">
    <citation type="submission" date="2018-05" db="EMBL/GenBank/DDBJ databases">
        <authorList>
            <person name="Lanie J.A."/>
            <person name="Ng W.-L."/>
            <person name="Kazmierczak K.M."/>
            <person name="Andrzejewski T.M."/>
            <person name="Davidsen T.M."/>
            <person name="Wayne K.J."/>
            <person name="Tettelin H."/>
            <person name="Glass J.I."/>
            <person name="Rusch D."/>
            <person name="Podicherti R."/>
            <person name="Tsui H.-C.T."/>
            <person name="Winkler M.E."/>
        </authorList>
    </citation>
    <scope>NUCLEOTIDE SEQUENCE</scope>
</reference>